<evidence type="ECO:0000313" key="2">
    <source>
        <dbReference type="Proteomes" id="UP000297565"/>
    </source>
</evidence>
<comment type="caution">
    <text evidence="1">The sequence shown here is derived from an EMBL/GenBank/DDBJ whole genome shotgun (WGS) entry which is preliminary data.</text>
</comment>
<organism evidence="1 2">
    <name type="scientific">Histophilus somni</name>
    <name type="common">Haemophilus somnus</name>
    <dbReference type="NCBI Taxonomy" id="731"/>
    <lineage>
        <taxon>Bacteria</taxon>
        <taxon>Pseudomonadati</taxon>
        <taxon>Pseudomonadota</taxon>
        <taxon>Gammaproteobacteria</taxon>
        <taxon>Pasteurellales</taxon>
        <taxon>Pasteurellaceae</taxon>
        <taxon>Histophilus</taxon>
    </lineage>
</organism>
<reference evidence="1 2" key="1">
    <citation type="submission" date="2019-03" db="EMBL/GenBank/DDBJ databases">
        <title>Horizontal Gene Transfer Machinery in Histophilus somni.</title>
        <authorList>
            <person name="Mostafa Nazari M."/>
            <person name="Liljebjelke K."/>
        </authorList>
    </citation>
    <scope>NUCLEOTIDE SEQUENCE [LARGE SCALE GENOMIC DNA]</scope>
    <source>
        <strain evidence="1 2">UOC-EPH-KLM-04</strain>
    </source>
</reference>
<dbReference type="Proteomes" id="UP000297565">
    <property type="component" value="Unassembled WGS sequence"/>
</dbReference>
<gene>
    <name evidence="1" type="ORF">E2R48_00700</name>
</gene>
<protein>
    <recommendedName>
        <fullName evidence="3">Phage protein</fullName>
    </recommendedName>
</protein>
<dbReference type="EMBL" id="SNRV01000001">
    <property type="protein sequence ID" value="TEW31413.1"/>
    <property type="molecule type" value="Genomic_DNA"/>
</dbReference>
<evidence type="ECO:0000313" key="1">
    <source>
        <dbReference type="EMBL" id="TEW31413.1"/>
    </source>
</evidence>
<accession>A0AAX2S5S0</accession>
<evidence type="ECO:0008006" key="3">
    <source>
        <dbReference type="Google" id="ProtNLM"/>
    </source>
</evidence>
<name>A0AAX2S5S0_HISSO</name>
<dbReference type="AlphaFoldDB" id="A0AAX2S5S0"/>
<sequence>MNQHQLLCQLERLNDKIGHSVEGLSAVAHMVDICDQENAPMPLQLAELLRVVVGYTANASNLITETIEELKACN</sequence>
<proteinExistence type="predicted"/>
<dbReference type="RefSeq" id="WP_134244421.1">
    <property type="nucleotide sequence ID" value="NZ_SNRV01000001.1"/>
</dbReference>